<dbReference type="InterPro" id="IPR036661">
    <property type="entry name" value="Luciferase-like_sf"/>
</dbReference>
<dbReference type="Proteomes" id="UP000037251">
    <property type="component" value="Unassembled WGS sequence"/>
</dbReference>
<evidence type="ECO:0000256" key="3">
    <source>
        <dbReference type="ARBA" id="ARBA00023002"/>
    </source>
</evidence>
<evidence type="ECO:0000259" key="7">
    <source>
        <dbReference type="Pfam" id="PF00296"/>
    </source>
</evidence>
<feature type="binding site" evidence="6">
    <location>
        <position position="211"/>
    </location>
    <ligand>
        <name>FMN</name>
        <dbReference type="ChEBI" id="CHEBI:58210"/>
    </ligand>
</feature>
<organism evidence="8 9">
    <name type="scientific">Streptomyces resistomycificus</name>
    <dbReference type="NCBI Taxonomy" id="67356"/>
    <lineage>
        <taxon>Bacteria</taxon>
        <taxon>Bacillati</taxon>
        <taxon>Actinomycetota</taxon>
        <taxon>Actinomycetes</taxon>
        <taxon>Kitasatosporales</taxon>
        <taxon>Streptomycetaceae</taxon>
        <taxon>Streptomyces</taxon>
        <taxon>Streptomyces aurantiacus group</taxon>
    </lineage>
</organism>
<evidence type="ECO:0000256" key="1">
    <source>
        <dbReference type="ARBA" id="ARBA00022630"/>
    </source>
</evidence>
<feature type="domain" description="Luciferase-like" evidence="7">
    <location>
        <begin position="18"/>
        <end position="398"/>
    </location>
</feature>
<dbReference type="OrthoDB" id="3265338at2"/>
<evidence type="ECO:0000313" key="9">
    <source>
        <dbReference type="Proteomes" id="UP000037251"/>
    </source>
</evidence>
<dbReference type="InterPro" id="IPR051260">
    <property type="entry name" value="Diverse_substr_monoxygenases"/>
</dbReference>
<dbReference type="AlphaFoldDB" id="A0A0L8LGL7"/>
<dbReference type="Gene3D" id="3.20.20.30">
    <property type="entry name" value="Luciferase-like domain"/>
    <property type="match status" value="1"/>
</dbReference>
<evidence type="ECO:0000313" key="8">
    <source>
        <dbReference type="EMBL" id="KOG37260.1"/>
    </source>
</evidence>
<dbReference type="NCBIfam" id="TIGR03860">
    <property type="entry name" value="FMN_nitrolo"/>
    <property type="match status" value="1"/>
</dbReference>
<feature type="binding site" evidence="6">
    <location>
        <position position="152"/>
    </location>
    <ligand>
        <name>FMN</name>
        <dbReference type="ChEBI" id="CHEBI:58210"/>
    </ligand>
</feature>
<evidence type="ECO:0000256" key="4">
    <source>
        <dbReference type="ARBA" id="ARBA00023033"/>
    </source>
</evidence>
<dbReference type="PANTHER" id="PTHR30011">
    <property type="entry name" value="ALKANESULFONATE MONOOXYGENASE-RELATED"/>
    <property type="match status" value="1"/>
</dbReference>
<protein>
    <submittedName>
        <fullName evidence="8">Xenobiotic compound monooxygenase A subunit</fullName>
    </submittedName>
</protein>
<keyword evidence="2 6" id="KW-0288">FMN</keyword>
<gene>
    <name evidence="8" type="ORF">ADK37_11465</name>
</gene>
<accession>A0A0L8LGL7</accession>
<keyword evidence="9" id="KW-1185">Reference proteome</keyword>
<evidence type="ECO:0000256" key="6">
    <source>
        <dbReference type="PIRSR" id="PIRSR000337-1"/>
    </source>
</evidence>
<dbReference type="InterPro" id="IPR016215">
    <property type="entry name" value="NTA_MOA"/>
</dbReference>
<dbReference type="PIRSF" id="PIRSF000337">
    <property type="entry name" value="NTA_MOA"/>
    <property type="match status" value="1"/>
</dbReference>
<dbReference type="RefSeq" id="WP_030038130.1">
    <property type="nucleotide sequence ID" value="NZ_KL575586.1"/>
</dbReference>
<comment type="similarity">
    <text evidence="5">Belongs to the NtaA/SnaA/DszA monooxygenase family.</text>
</comment>
<comment type="caution">
    <text evidence="8">The sequence shown here is derived from an EMBL/GenBank/DDBJ whole genome shotgun (WGS) entry which is preliminary data.</text>
</comment>
<reference evidence="9" key="1">
    <citation type="submission" date="2015-07" db="EMBL/GenBank/DDBJ databases">
        <authorList>
            <person name="Ju K.-S."/>
            <person name="Doroghazi J.R."/>
            <person name="Metcalf W.W."/>
        </authorList>
    </citation>
    <scope>NUCLEOTIDE SEQUENCE [LARGE SCALE GENOMIC DNA]</scope>
    <source>
        <strain evidence="9">NRRL 2290</strain>
    </source>
</reference>
<sequence length="457" mass="49492">MPTERTLHLGLMFWATGTHAAGWRHPEAQADAAYDIALIQEVSAEAERAKLDFVFLGDRLACDPSLQHSNPAQISRLEPYTTATAIAAATTHIGIVVTANPTYSDPYSIARHLASLDLVSEGRAAWNLVTGADAAAALNFSRDAHWDTGKRYEWAEECLQVVRALWDGAAELEGQEPLPIGHRGPFFSVDGPLDVARPPQGHVVLFNAGTSDQARELAARASDIVFAGPQATFADRKAYYADIRARAARYGRADQVKVLPGLTPIVAPTTEEAVALHDRLNDLYVLDPEQEVGELIRKGGIGEGYRRNLSSASQAFGVDVRGHDLAAEVPADTLAQVSEEGARRLAEITRLTRRTANGPQRITYGDLVHATPTQLSHVVVGNPEEVADMIQEWCEDGAADGFNIYPAYVPGSVTAFTELVVPVLQHRGLFRKEYAGRTLREQLGLPVPPSARAESEG</sequence>
<dbReference type="STRING" id="67356.AQJ84_23185"/>
<dbReference type="GO" id="GO:0004497">
    <property type="term" value="F:monooxygenase activity"/>
    <property type="evidence" value="ECO:0007669"/>
    <property type="project" value="UniProtKB-KW"/>
</dbReference>
<dbReference type="PANTHER" id="PTHR30011:SF16">
    <property type="entry name" value="C2H2 FINGER DOMAIN TRANSCRIPTION FACTOR (EUROFUNG)-RELATED"/>
    <property type="match status" value="1"/>
</dbReference>
<dbReference type="eggNOG" id="COG2141">
    <property type="taxonomic scope" value="Bacteria"/>
</dbReference>
<dbReference type="SUPFAM" id="SSF51679">
    <property type="entry name" value="Bacterial luciferase-like"/>
    <property type="match status" value="1"/>
</dbReference>
<feature type="binding site" evidence="6">
    <location>
        <position position="58"/>
    </location>
    <ligand>
        <name>FMN</name>
        <dbReference type="ChEBI" id="CHEBI:58210"/>
    </ligand>
</feature>
<dbReference type="PATRIC" id="fig|67356.5.peg.2476"/>
<keyword evidence="1 6" id="KW-0285">Flavoprotein</keyword>
<keyword evidence="3" id="KW-0560">Oxidoreductase</keyword>
<dbReference type="InterPro" id="IPR011251">
    <property type="entry name" value="Luciferase-like_dom"/>
</dbReference>
<proteinExistence type="inferred from homology"/>
<dbReference type="GO" id="GO:0016705">
    <property type="term" value="F:oxidoreductase activity, acting on paired donors, with incorporation or reduction of molecular oxygen"/>
    <property type="evidence" value="ECO:0007669"/>
    <property type="project" value="InterPro"/>
</dbReference>
<evidence type="ECO:0000256" key="5">
    <source>
        <dbReference type="ARBA" id="ARBA00033748"/>
    </source>
</evidence>
<feature type="binding site" evidence="6">
    <location>
        <position position="98"/>
    </location>
    <ligand>
        <name>FMN</name>
        <dbReference type="ChEBI" id="CHEBI:58210"/>
    </ligand>
</feature>
<dbReference type="EMBL" id="LGUS01000116">
    <property type="protein sequence ID" value="KOG37260.1"/>
    <property type="molecule type" value="Genomic_DNA"/>
</dbReference>
<keyword evidence="4 8" id="KW-0503">Monooxygenase</keyword>
<dbReference type="Pfam" id="PF00296">
    <property type="entry name" value="Bac_luciferase"/>
    <property type="match status" value="1"/>
</dbReference>
<name>A0A0L8LGL7_9ACTN</name>
<evidence type="ECO:0000256" key="2">
    <source>
        <dbReference type="ARBA" id="ARBA00022643"/>
    </source>
</evidence>